<dbReference type="AlphaFoldDB" id="A0A420MMS0"/>
<feature type="region of interest" description="Disordered" evidence="9">
    <location>
        <begin position="415"/>
        <end position="441"/>
    </location>
</feature>
<protein>
    <recommendedName>
        <fullName evidence="1">non-specific serine/threonine protein kinase</fullName>
        <ecNumber evidence="1">2.7.11.1</ecNumber>
    </recommendedName>
</protein>
<dbReference type="InterPro" id="IPR000719">
    <property type="entry name" value="Prot_kinase_dom"/>
</dbReference>
<dbReference type="Gene3D" id="3.30.200.20">
    <property type="entry name" value="Phosphorylase Kinase, domain 1"/>
    <property type="match status" value="1"/>
</dbReference>
<keyword evidence="3" id="KW-0808">Transferase</keyword>
<dbReference type="EMBL" id="MRCX01000158">
    <property type="protein sequence ID" value="RKK69361.1"/>
    <property type="molecule type" value="Genomic_DNA"/>
</dbReference>
<evidence type="ECO:0000256" key="7">
    <source>
        <dbReference type="ARBA" id="ARBA00047899"/>
    </source>
</evidence>
<evidence type="ECO:0000313" key="12">
    <source>
        <dbReference type="Proteomes" id="UP000285084"/>
    </source>
</evidence>
<comment type="catalytic activity">
    <reaction evidence="7">
        <text>L-threonyl-[protein] + ATP = O-phospho-L-threonyl-[protein] + ADP + H(+)</text>
        <dbReference type="Rhea" id="RHEA:46608"/>
        <dbReference type="Rhea" id="RHEA-COMP:11060"/>
        <dbReference type="Rhea" id="RHEA-COMP:11605"/>
        <dbReference type="ChEBI" id="CHEBI:15378"/>
        <dbReference type="ChEBI" id="CHEBI:30013"/>
        <dbReference type="ChEBI" id="CHEBI:30616"/>
        <dbReference type="ChEBI" id="CHEBI:61977"/>
        <dbReference type="ChEBI" id="CHEBI:456216"/>
        <dbReference type="EC" id="2.7.11.1"/>
    </reaction>
</comment>
<dbReference type="PROSITE" id="PS50011">
    <property type="entry name" value="PROTEIN_KINASE_DOM"/>
    <property type="match status" value="1"/>
</dbReference>
<dbReference type="GO" id="GO:0005524">
    <property type="term" value="F:ATP binding"/>
    <property type="evidence" value="ECO:0007669"/>
    <property type="project" value="UniProtKB-KW"/>
</dbReference>
<keyword evidence="2" id="KW-0723">Serine/threonine-protein kinase</keyword>
<proteinExistence type="predicted"/>
<accession>A0A420MMS0</accession>
<dbReference type="PANTHER" id="PTHR47634">
    <property type="entry name" value="PROTEIN KINASE DOMAIN-CONTAINING PROTEIN-RELATED"/>
    <property type="match status" value="1"/>
</dbReference>
<keyword evidence="6" id="KW-0067">ATP-binding</keyword>
<name>A0A420MMS0_FUSOX</name>
<dbReference type="Proteomes" id="UP000285084">
    <property type="component" value="Unassembled WGS sequence"/>
</dbReference>
<dbReference type="SUPFAM" id="SSF56112">
    <property type="entry name" value="Protein kinase-like (PK-like)"/>
    <property type="match status" value="1"/>
</dbReference>
<keyword evidence="4" id="KW-0547">Nucleotide-binding</keyword>
<evidence type="ECO:0000256" key="1">
    <source>
        <dbReference type="ARBA" id="ARBA00012513"/>
    </source>
</evidence>
<dbReference type="VEuPathDB" id="FungiDB:FOC4_g10012193"/>
<dbReference type="EC" id="2.7.11.1" evidence="1"/>
<dbReference type="GO" id="GO:0000245">
    <property type="term" value="P:spliceosomal complex assembly"/>
    <property type="evidence" value="ECO:0007669"/>
    <property type="project" value="TreeGrafter"/>
</dbReference>
<evidence type="ECO:0000256" key="3">
    <source>
        <dbReference type="ARBA" id="ARBA00022679"/>
    </source>
</evidence>
<dbReference type="VEuPathDB" id="FungiDB:FOMG_14993"/>
<dbReference type="VEuPathDB" id="FungiDB:FOXG_02505"/>
<evidence type="ECO:0000313" key="11">
    <source>
        <dbReference type="EMBL" id="RKK69361.1"/>
    </source>
</evidence>
<reference evidence="11 12" key="1">
    <citation type="journal article" date="2018" name="Sci. Rep.">
        <title>Characterisation of pathogen-specific regions and novel effector candidates in Fusarium oxysporum f. sp. cepae.</title>
        <authorList>
            <person name="Armitage A.D."/>
            <person name="Taylor A."/>
            <person name="Sobczyk M.K."/>
            <person name="Baxter L."/>
            <person name="Greenfield B.P."/>
            <person name="Bates H.J."/>
            <person name="Wilson F."/>
            <person name="Jackson A.C."/>
            <person name="Ott S."/>
            <person name="Harrison R.J."/>
            <person name="Clarkson J.P."/>
        </authorList>
    </citation>
    <scope>NUCLEOTIDE SEQUENCE [LARGE SCALE GENOMIC DNA]</scope>
    <source>
        <strain evidence="11 12">Fo_A13</strain>
    </source>
</reference>
<feature type="compositionally biased region" description="Acidic residues" evidence="9">
    <location>
        <begin position="423"/>
        <end position="440"/>
    </location>
</feature>
<evidence type="ECO:0000256" key="2">
    <source>
        <dbReference type="ARBA" id="ARBA00022527"/>
    </source>
</evidence>
<dbReference type="Gene3D" id="1.10.510.10">
    <property type="entry name" value="Transferase(Phosphotransferase) domain 1"/>
    <property type="match status" value="1"/>
</dbReference>
<dbReference type="PANTHER" id="PTHR47634:SF9">
    <property type="entry name" value="PROTEIN KINASE DOMAIN-CONTAINING PROTEIN-RELATED"/>
    <property type="match status" value="1"/>
</dbReference>
<dbReference type="VEuPathDB" id="FungiDB:FOZG_16909"/>
<sequence length="488" mass="55202">MAPLYHPSSYVLSKYLAGSYSIPYSSPFFTFAILASFLWSSLPPPSLCKMSSRPPTPPSKAPWDDEDFRFKTSGTPCEWSEAYHPGGYHPVHLDDVVQDQYRIVRKVGWGHFSTVWLAVNMQLNRYVSLKITLATQTKTMSKEVSLYQSHLPAESPFLVALHDMIKIMGPNGEHYCLVFETMGPNLTTFLKIRPEFQIGEPWERRFTKSFAKKALWDTLQALHFLHEHSVIHGDLHPGNILTCVEQLQVTPDTEISLKQSEGDAQPLKRRDRKKDLWAPAYLLEPRPLDDYVSYDLDPLVKLADLGGAFTEEDSIVGAKAITPVALRAPETILGERLGKAIDIWAFGCLIFEMIFGRPLFVAIQSVGGEDYDETSNDEHLIQIWEVIGPLPKPLPGRWRRADQYLDASGNRLEVKPQENDYVSGDEDMDSIDGVDEEESDSPPLAYLGQFLSLEDQIKKGRTILTRKSLDRFWSSYGGSSSMIQRNDL</sequence>
<dbReference type="VEuPathDB" id="FungiDB:HZS61_007185"/>
<keyword evidence="5" id="KW-0418">Kinase</keyword>
<dbReference type="VEuPathDB" id="FungiDB:FOIG_15483"/>
<dbReference type="SMART" id="SM00220">
    <property type="entry name" value="S_TKc"/>
    <property type="match status" value="1"/>
</dbReference>
<dbReference type="InterPro" id="IPR011009">
    <property type="entry name" value="Kinase-like_dom_sf"/>
</dbReference>
<comment type="catalytic activity">
    <reaction evidence="8">
        <text>L-seryl-[protein] + ATP = O-phospho-L-seryl-[protein] + ADP + H(+)</text>
        <dbReference type="Rhea" id="RHEA:17989"/>
        <dbReference type="Rhea" id="RHEA-COMP:9863"/>
        <dbReference type="Rhea" id="RHEA-COMP:11604"/>
        <dbReference type="ChEBI" id="CHEBI:15378"/>
        <dbReference type="ChEBI" id="CHEBI:29999"/>
        <dbReference type="ChEBI" id="CHEBI:30616"/>
        <dbReference type="ChEBI" id="CHEBI:83421"/>
        <dbReference type="ChEBI" id="CHEBI:456216"/>
        <dbReference type="EC" id="2.7.11.1"/>
    </reaction>
</comment>
<evidence type="ECO:0000259" key="10">
    <source>
        <dbReference type="PROSITE" id="PS50011"/>
    </source>
</evidence>
<gene>
    <name evidence="11" type="ORF">BFJ69_g12785</name>
</gene>
<dbReference type="VEuPathDB" id="FungiDB:FOC1_g10004755"/>
<feature type="domain" description="Protein kinase" evidence="10">
    <location>
        <begin position="101"/>
        <end position="488"/>
    </location>
</feature>
<comment type="caution">
    <text evidence="11">The sequence shown here is derived from an EMBL/GenBank/DDBJ whole genome shotgun (WGS) entry which is preliminary data.</text>
</comment>
<organism evidence="11 12">
    <name type="scientific">Fusarium oxysporum</name>
    <name type="common">Fusarium vascular wilt</name>
    <dbReference type="NCBI Taxonomy" id="5507"/>
    <lineage>
        <taxon>Eukaryota</taxon>
        <taxon>Fungi</taxon>
        <taxon>Dikarya</taxon>
        <taxon>Ascomycota</taxon>
        <taxon>Pezizomycotina</taxon>
        <taxon>Sordariomycetes</taxon>
        <taxon>Hypocreomycetidae</taxon>
        <taxon>Hypocreales</taxon>
        <taxon>Nectriaceae</taxon>
        <taxon>Fusarium</taxon>
        <taxon>Fusarium oxysporum species complex</taxon>
    </lineage>
</organism>
<evidence type="ECO:0000256" key="6">
    <source>
        <dbReference type="ARBA" id="ARBA00022840"/>
    </source>
</evidence>
<evidence type="ECO:0000256" key="8">
    <source>
        <dbReference type="ARBA" id="ARBA00048679"/>
    </source>
</evidence>
<dbReference type="InterPro" id="IPR051334">
    <property type="entry name" value="SRPK"/>
</dbReference>
<dbReference type="GO" id="GO:0050684">
    <property type="term" value="P:regulation of mRNA processing"/>
    <property type="evidence" value="ECO:0007669"/>
    <property type="project" value="TreeGrafter"/>
</dbReference>
<evidence type="ECO:0000256" key="5">
    <source>
        <dbReference type="ARBA" id="ARBA00022777"/>
    </source>
</evidence>
<dbReference type="GO" id="GO:0004674">
    <property type="term" value="F:protein serine/threonine kinase activity"/>
    <property type="evidence" value="ECO:0007669"/>
    <property type="project" value="UniProtKB-KW"/>
</dbReference>
<evidence type="ECO:0000256" key="4">
    <source>
        <dbReference type="ARBA" id="ARBA00022741"/>
    </source>
</evidence>
<dbReference type="Pfam" id="PF00069">
    <property type="entry name" value="Pkinase"/>
    <property type="match status" value="2"/>
</dbReference>
<evidence type="ECO:0000256" key="9">
    <source>
        <dbReference type="SAM" id="MobiDB-lite"/>
    </source>
</evidence>